<dbReference type="SUPFAM" id="SSF103481">
    <property type="entry name" value="Multidrug resistance efflux transporter EmrE"/>
    <property type="match status" value="2"/>
</dbReference>
<dbReference type="PANTHER" id="PTHR22911">
    <property type="entry name" value="ACYL-MALONYL CONDENSING ENZYME-RELATED"/>
    <property type="match status" value="1"/>
</dbReference>
<feature type="transmembrane region" description="Helical" evidence="2">
    <location>
        <begin position="33"/>
        <end position="51"/>
    </location>
</feature>
<keyword evidence="5" id="KW-1185">Reference proteome</keyword>
<dbReference type="EMBL" id="JACRTD010000001">
    <property type="protein sequence ID" value="MBC8584126.1"/>
    <property type="molecule type" value="Genomic_DNA"/>
</dbReference>
<feature type="domain" description="EamA" evidence="3">
    <location>
        <begin position="8"/>
        <end position="131"/>
    </location>
</feature>
<dbReference type="GO" id="GO:0016020">
    <property type="term" value="C:membrane"/>
    <property type="evidence" value="ECO:0007669"/>
    <property type="project" value="InterPro"/>
</dbReference>
<evidence type="ECO:0000313" key="5">
    <source>
        <dbReference type="Proteomes" id="UP000623678"/>
    </source>
</evidence>
<evidence type="ECO:0000256" key="1">
    <source>
        <dbReference type="ARBA" id="ARBA00007362"/>
    </source>
</evidence>
<comment type="similarity">
    <text evidence="1">Belongs to the EamA transporter family.</text>
</comment>
<feature type="transmembrane region" description="Helical" evidence="2">
    <location>
        <begin position="170"/>
        <end position="187"/>
    </location>
</feature>
<feature type="transmembrane region" description="Helical" evidence="2">
    <location>
        <begin position="231"/>
        <end position="250"/>
    </location>
</feature>
<feature type="transmembrane region" description="Helical" evidence="2">
    <location>
        <begin position="86"/>
        <end position="107"/>
    </location>
</feature>
<gene>
    <name evidence="4" type="ORF">H8705_00820</name>
</gene>
<accession>A0A926EKA1</accession>
<name>A0A926EKA1_9FIRM</name>
<feature type="transmembrane region" description="Helical" evidence="2">
    <location>
        <begin position="199"/>
        <end position="219"/>
    </location>
</feature>
<dbReference type="Proteomes" id="UP000623678">
    <property type="component" value="Unassembled WGS sequence"/>
</dbReference>
<dbReference type="RefSeq" id="WP_262393978.1">
    <property type="nucleotide sequence ID" value="NZ_JACRTD010000001.1"/>
</dbReference>
<comment type="caution">
    <text evidence="4">The sequence shown here is derived from an EMBL/GenBank/DDBJ whole genome shotgun (WGS) entry which is preliminary data.</text>
</comment>
<feature type="transmembrane region" description="Helical" evidence="2">
    <location>
        <begin position="256"/>
        <end position="275"/>
    </location>
</feature>
<dbReference type="InterPro" id="IPR000620">
    <property type="entry name" value="EamA_dom"/>
</dbReference>
<keyword evidence="2" id="KW-0472">Membrane</keyword>
<evidence type="ECO:0000313" key="4">
    <source>
        <dbReference type="EMBL" id="MBC8584126.1"/>
    </source>
</evidence>
<keyword evidence="2" id="KW-1133">Transmembrane helix</keyword>
<feature type="transmembrane region" description="Helical" evidence="2">
    <location>
        <begin position="138"/>
        <end position="158"/>
    </location>
</feature>
<feature type="transmembrane region" description="Helical" evidence="2">
    <location>
        <begin position="63"/>
        <end position="80"/>
    </location>
</feature>
<dbReference type="InterPro" id="IPR037185">
    <property type="entry name" value="EmrE-like"/>
</dbReference>
<proteinExistence type="inferred from homology"/>
<protein>
    <submittedName>
        <fullName evidence="4">DMT family transporter</fullName>
    </submittedName>
</protein>
<evidence type="ECO:0000256" key="2">
    <source>
        <dbReference type="SAM" id="Phobius"/>
    </source>
</evidence>
<dbReference type="Pfam" id="PF00892">
    <property type="entry name" value="EamA"/>
    <property type="match status" value="2"/>
</dbReference>
<dbReference type="AlphaFoldDB" id="A0A926EKA1"/>
<evidence type="ECO:0000259" key="3">
    <source>
        <dbReference type="Pfam" id="PF00892"/>
    </source>
</evidence>
<feature type="transmembrane region" description="Helical" evidence="2">
    <location>
        <begin position="114"/>
        <end position="132"/>
    </location>
</feature>
<feature type="domain" description="EamA" evidence="3">
    <location>
        <begin position="141"/>
        <end position="271"/>
    </location>
</feature>
<organism evidence="4 5">
    <name type="scientific">Youxingia wuxianensis</name>
    <dbReference type="NCBI Taxonomy" id="2763678"/>
    <lineage>
        <taxon>Bacteria</taxon>
        <taxon>Bacillati</taxon>
        <taxon>Bacillota</taxon>
        <taxon>Clostridia</taxon>
        <taxon>Eubacteriales</taxon>
        <taxon>Oscillospiraceae</taxon>
        <taxon>Youxingia</taxon>
    </lineage>
</organism>
<keyword evidence="2" id="KW-0812">Transmembrane</keyword>
<dbReference type="PANTHER" id="PTHR22911:SF79">
    <property type="entry name" value="MOBA-LIKE NTP TRANSFERASE DOMAIN-CONTAINING PROTEIN"/>
    <property type="match status" value="1"/>
</dbReference>
<reference evidence="4" key="1">
    <citation type="submission" date="2020-08" db="EMBL/GenBank/DDBJ databases">
        <title>Genome public.</title>
        <authorList>
            <person name="Liu C."/>
            <person name="Sun Q."/>
        </authorList>
    </citation>
    <scope>NUCLEOTIDE SEQUENCE</scope>
    <source>
        <strain evidence="4">NSJ-64</strain>
    </source>
</reference>
<sequence>MKKRNINGVMFIFLGSIFGSTGGLCTKLIPWHSLSIACARGVICALFLCLVRKQWKMRPTKQTLLCGICYLLTGALFMLANKMTTAANAIVLEFTAPIYVIVIVALYYKMRPKLLDLITAVIVLCGMSLFFIEHLGHGALAGDILALLSGVTCAGIYFFSSLPEADPLEAIYIGCLGNIIWLPMFFVDEGFHGSMFDLKVWAVVLFLAIFQYGMSGILFSKGIRTTSPIVAVIAAAIEPILNPLWVFFVVREAPGPLALCGAAVVILTIAGYNILTTLQQKKVRQETAV</sequence>